<evidence type="ECO:0000256" key="3">
    <source>
        <dbReference type="ARBA" id="ARBA00013650"/>
    </source>
</evidence>
<comment type="similarity">
    <text evidence="2">Belongs to the peptidase S26 family. IMP2 subfamily.</text>
</comment>
<organism evidence="14 15">
    <name type="scientific">Lachancea quebecensis</name>
    <dbReference type="NCBI Taxonomy" id="1654605"/>
    <lineage>
        <taxon>Eukaryota</taxon>
        <taxon>Fungi</taxon>
        <taxon>Dikarya</taxon>
        <taxon>Ascomycota</taxon>
        <taxon>Saccharomycotina</taxon>
        <taxon>Saccharomycetes</taxon>
        <taxon>Saccharomycetales</taxon>
        <taxon>Saccharomycetaceae</taxon>
        <taxon>Lachancea</taxon>
    </lineage>
</organism>
<evidence type="ECO:0000256" key="12">
    <source>
        <dbReference type="SAM" id="SignalP"/>
    </source>
</evidence>
<evidence type="ECO:0000256" key="9">
    <source>
        <dbReference type="ARBA" id="ARBA00023128"/>
    </source>
</evidence>
<evidence type="ECO:0000256" key="7">
    <source>
        <dbReference type="ARBA" id="ARBA00022801"/>
    </source>
</evidence>
<keyword evidence="7" id="KW-0378">Hydrolase</keyword>
<dbReference type="FunFam" id="2.10.109.10:FF:000005">
    <property type="entry name" value="Mitochondrial inner membrane protease subunit"/>
    <property type="match status" value="1"/>
</dbReference>
<dbReference type="CDD" id="cd06530">
    <property type="entry name" value="S26_SPase_I"/>
    <property type="match status" value="1"/>
</dbReference>
<dbReference type="GO" id="GO:0004252">
    <property type="term" value="F:serine-type endopeptidase activity"/>
    <property type="evidence" value="ECO:0007669"/>
    <property type="project" value="InterPro"/>
</dbReference>
<dbReference type="AlphaFoldDB" id="A0A0P1KLH9"/>
<dbReference type="InterPro" id="IPR037730">
    <property type="entry name" value="IMP2"/>
</dbReference>
<evidence type="ECO:0000256" key="1">
    <source>
        <dbReference type="ARBA" id="ARBA00004434"/>
    </source>
</evidence>
<evidence type="ECO:0000256" key="4">
    <source>
        <dbReference type="ARBA" id="ARBA00022670"/>
    </source>
</evidence>
<evidence type="ECO:0000256" key="10">
    <source>
        <dbReference type="ARBA" id="ARBA00023136"/>
    </source>
</evidence>
<feature type="domain" description="Peptidase S26" evidence="13">
    <location>
        <begin position="110"/>
        <end position="151"/>
    </location>
</feature>
<proteinExistence type="inferred from homology"/>
<feature type="active site" evidence="11">
    <location>
        <position position="90"/>
    </location>
</feature>
<dbReference type="PANTHER" id="PTHR46041">
    <property type="entry name" value="MITOCHONDRIAL INNER MEMBRANE PROTEASE SUBUNIT 2"/>
    <property type="match status" value="1"/>
</dbReference>
<keyword evidence="4" id="KW-0645">Protease</keyword>
<evidence type="ECO:0000256" key="2">
    <source>
        <dbReference type="ARBA" id="ARBA00007066"/>
    </source>
</evidence>
<evidence type="ECO:0000256" key="8">
    <source>
        <dbReference type="ARBA" id="ARBA00022989"/>
    </source>
</evidence>
<dbReference type="SUPFAM" id="SSF51306">
    <property type="entry name" value="LexA/Signal peptidase"/>
    <property type="match status" value="1"/>
</dbReference>
<sequence length="176" mass="19882">MNFIKSSGRFANSLLIGITWIPVALAFNENVCYIAKIQGSSMMPTLNPSKTEPTDWVLLWKWGMKNVNNIKYNDVVLIKAPSDPRKVFCKRVKGKEFDSVQTRYPYPREIAQIPRSHIWVEGDNAFHSVDSNNFGPVSSGLVLGKAIAVIWPPSRWNTDLNTSLGREDIRVHGFGF</sequence>
<dbReference type="GO" id="GO:0006627">
    <property type="term" value="P:protein processing involved in protein targeting to mitochondrion"/>
    <property type="evidence" value="ECO:0007669"/>
    <property type="project" value="InterPro"/>
</dbReference>
<dbReference type="GO" id="GO:0006465">
    <property type="term" value="P:signal peptide processing"/>
    <property type="evidence" value="ECO:0007669"/>
    <property type="project" value="InterPro"/>
</dbReference>
<dbReference type="PANTHER" id="PTHR46041:SF2">
    <property type="entry name" value="MITOCHONDRIAL INNER MEMBRANE PROTEASE SUBUNIT 2"/>
    <property type="match status" value="1"/>
</dbReference>
<dbReference type="InterPro" id="IPR019758">
    <property type="entry name" value="Pept_S26A_signal_pept_1_CS"/>
</dbReference>
<keyword evidence="6" id="KW-0999">Mitochondrion inner membrane</keyword>
<feature type="domain" description="Peptidase S26" evidence="13">
    <location>
        <begin position="19"/>
        <end position="102"/>
    </location>
</feature>
<feature type="active site" evidence="11">
    <location>
        <position position="41"/>
    </location>
</feature>
<evidence type="ECO:0000259" key="13">
    <source>
        <dbReference type="Pfam" id="PF10502"/>
    </source>
</evidence>
<dbReference type="Proteomes" id="UP000236544">
    <property type="component" value="Unassembled WGS sequence"/>
</dbReference>
<keyword evidence="10" id="KW-0472">Membrane</keyword>
<evidence type="ECO:0000313" key="14">
    <source>
        <dbReference type="EMBL" id="CUS20512.1"/>
    </source>
</evidence>
<dbReference type="InterPro" id="IPR019533">
    <property type="entry name" value="Peptidase_S26"/>
</dbReference>
<feature type="signal peptide" evidence="12">
    <location>
        <begin position="1"/>
        <end position="26"/>
    </location>
</feature>
<accession>A0A0P1KLH9</accession>
<evidence type="ECO:0000313" key="15">
    <source>
        <dbReference type="Proteomes" id="UP000236544"/>
    </source>
</evidence>
<feature type="chain" id="PRO_5006066416" description="Mitochondrial inner membrane protease subunit 2" evidence="12">
    <location>
        <begin position="27"/>
        <end position="176"/>
    </location>
</feature>
<dbReference type="PRINTS" id="PR00727">
    <property type="entry name" value="LEADERPTASE"/>
</dbReference>
<name>A0A0P1KLH9_9SACH</name>
<dbReference type="Pfam" id="PF10502">
    <property type="entry name" value="Peptidase_S26"/>
    <property type="match status" value="2"/>
</dbReference>
<gene>
    <name evidence="14" type="ORF">LAQU0_S01e08284g</name>
</gene>
<reference evidence="15" key="1">
    <citation type="submission" date="2015-10" db="EMBL/GenBank/DDBJ databases">
        <authorList>
            <person name="Devillers H."/>
        </authorList>
    </citation>
    <scope>NUCLEOTIDE SEQUENCE [LARGE SCALE GENOMIC DNA]</scope>
</reference>
<keyword evidence="8" id="KW-1133">Transmembrane helix</keyword>
<keyword evidence="5" id="KW-0812">Transmembrane</keyword>
<dbReference type="OrthoDB" id="9996127at2759"/>
<keyword evidence="15" id="KW-1185">Reference proteome</keyword>
<dbReference type="GO" id="GO:0042720">
    <property type="term" value="C:mitochondrial inner membrane peptidase complex"/>
    <property type="evidence" value="ECO:0007669"/>
    <property type="project" value="InterPro"/>
</dbReference>
<dbReference type="EMBL" id="LN890560">
    <property type="protein sequence ID" value="CUS20512.1"/>
    <property type="molecule type" value="Genomic_DNA"/>
</dbReference>
<dbReference type="InterPro" id="IPR000223">
    <property type="entry name" value="Pept_S26A_signal_pept_1"/>
</dbReference>
<keyword evidence="9" id="KW-0496">Mitochondrion</keyword>
<evidence type="ECO:0000256" key="6">
    <source>
        <dbReference type="ARBA" id="ARBA00022792"/>
    </source>
</evidence>
<comment type="subcellular location">
    <subcellularLocation>
        <location evidence="1">Mitochondrion inner membrane</location>
        <topology evidence="1">Single-pass membrane protein</topology>
    </subcellularLocation>
</comment>
<dbReference type="Gene3D" id="2.10.109.10">
    <property type="entry name" value="Umud Fragment, subunit A"/>
    <property type="match status" value="1"/>
</dbReference>
<dbReference type="PROSITE" id="PS00761">
    <property type="entry name" value="SPASE_I_3"/>
    <property type="match status" value="1"/>
</dbReference>
<keyword evidence="12" id="KW-0732">Signal</keyword>
<protein>
    <recommendedName>
        <fullName evidence="3">Mitochondrial inner membrane protease subunit 2</fullName>
    </recommendedName>
</protein>
<evidence type="ECO:0000256" key="5">
    <source>
        <dbReference type="ARBA" id="ARBA00022692"/>
    </source>
</evidence>
<evidence type="ECO:0000256" key="11">
    <source>
        <dbReference type="PIRSR" id="PIRSR600223-1"/>
    </source>
</evidence>
<dbReference type="InterPro" id="IPR036286">
    <property type="entry name" value="LexA/Signal_pep-like_sf"/>
</dbReference>